<gene>
    <name evidence="6" type="ORF">NC799_17310</name>
</gene>
<dbReference type="AlphaFoldDB" id="A0A9X3WGK0"/>
<dbReference type="NCBIfam" id="NF033592">
    <property type="entry name" value="transpos_IS4_1"/>
    <property type="match status" value="1"/>
</dbReference>
<feature type="domain" description="Transposase IS4-like" evidence="5">
    <location>
        <begin position="116"/>
        <end position="219"/>
    </location>
</feature>
<dbReference type="RefSeq" id="WP_272447687.1">
    <property type="nucleotide sequence ID" value="NZ_JAMQKC010000035.1"/>
</dbReference>
<evidence type="ECO:0000256" key="1">
    <source>
        <dbReference type="ARBA" id="ARBA00010075"/>
    </source>
</evidence>
<dbReference type="Proteomes" id="UP001145069">
    <property type="component" value="Unassembled WGS sequence"/>
</dbReference>
<evidence type="ECO:0000256" key="4">
    <source>
        <dbReference type="ARBA" id="ARBA00023172"/>
    </source>
</evidence>
<comment type="similarity">
    <text evidence="1">Belongs to the transposase 11 family.</text>
</comment>
<name>A0A9X3WGK0_9BACI</name>
<dbReference type="Pfam" id="PF01609">
    <property type="entry name" value="DDE_Tnp_1"/>
    <property type="match status" value="1"/>
</dbReference>
<keyword evidence="7" id="KW-1185">Reference proteome</keyword>
<dbReference type="EMBL" id="JAMQKC010000035">
    <property type="protein sequence ID" value="MDC3418618.1"/>
    <property type="molecule type" value="Genomic_DNA"/>
</dbReference>
<dbReference type="GO" id="GO:0003677">
    <property type="term" value="F:DNA binding"/>
    <property type="evidence" value="ECO:0007669"/>
    <property type="project" value="UniProtKB-KW"/>
</dbReference>
<dbReference type="PANTHER" id="PTHR33258:SF1">
    <property type="entry name" value="TRANSPOSASE INSL FOR INSERTION SEQUENCE ELEMENT IS186A-RELATED"/>
    <property type="match status" value="1"/>
</dbReference>
<keyword evidence="4" id="KW-0233">DNA recombination</keyword>
<dbReference type="InterPro" id="IPR012337">
    <property type="entry name" value="RNaseH-like_sf"/>
</dbReference>
<dbReference type="GO" id="GO:0004803">
    <property type="term" value="F:transposase activity"/>
    <property type="evidence" value="ECO:0007669"/>
    <property type="project" value="InterPro"/>
</dbReference>
<dbReference type="PANTHER" id="PTHR33258">
    <property type="entry name" value="TRANSPOSASE INSL FOR INSERTION SEQUENCE ELEMENT IS186A-RELATED"/>
    <property type="match status" value="1"/>
</dbReference>
<dbReference type="InterPro" id="IPR047952">
    <property type="entry name" value="Transpos_IS4"/>
</dbReference>
<evidence type="ECO:0000313" key="6">
    <source>
        <dbReference type="EMBL" id="MDC3418618.1"/>
    </source>
</evidence>
<dbReference type="GO" id="GO:0006313">
    <property type="term" value="P:DNA transposition"/>
    <property type="evidence" value="ECO:0007669"/>
    <property type="project" value="InterPro"/>
</dbReference>
<dbReference type="SUPFAM" id="SSF53098">
    <property type="entry name" value="Ribonuclease H-like"/>
    <property type="match status" value="1"/>
</dbReference>
<keyword evidence="3" id="KW-0238">DNA-binding</keyword>
<evidence type="ECO:0000256" key="3">
    <source>
        <dbReference type="ARBA" id="ARBA00023125"/>
    </source>
</evidence>
<proteinExistence type="inferred from homology"/>
<dbReference type="InterPro" id="IPR002559">
    <property type="entry name" value="Transposase_11"/>
</dbReference>
<keyword evidence="2" id="KW-0815">Transposition</keyword>
<accession>A0A9X3WGK0</accession>
<reference evidence="6" key="1">
    <citation type="submission" date="2022-06" db="EMBL/GenBank/DDBJ databases">
        <title>Aquibacillus sp. a new bacterium isolated from soil saline samples.</title>
        <authorList>
            <person name="Galisteo C."/>
            <person name="De La Haba R."/>
            <person name="Sanchez-Porro C."/>
            <person name="Ventosa A."/>
        </authorList>
    </citation>
    <scope>NUCLEOTIDE SEQUENCE</scope>
    <source>
        <strain evidence="6">3ASR75-54</strain>
    </source>
</reference>
<comment type="caution">
    <text evidence="6">The sequence shown here is derived from an EMBL/GenBank/DDBJ whole genome shotgun (WGS) entry which is preliminary data.</text>
</comment>
<protein>
    <submittedName>
        <fullName evidence="6">IS4 family transposase</fullName>
    </submittedName>
</protein>
<evidence type="ECO:0000256" key="2">
    <source>
        <dbReference type="ARBA" id="ARBA00022578"/>
    </source>
</evidence>
<organism evidence="6 7">
    <name type="scientific">Aquibacillus salsiterrae</name>
    <dbReference type="NCBI Taxonomy" id="2950439"/>
    <lineage>
        <taxon>Bacteria</taxon>
        <taxon>Bacillati</taxon>
        <taxon>Bacillota</taxon>
        <taxon>Bacilli</taxon>
        <taxon>Bacillales</taxon>
        <taxon>Bacillaceae</taxon>
        <taxon>Aquibacillus</taxon>
    </lineage>
</organism>
<sequence length="256" mass="29204">MNMREDILPFAQAIYSTISKSALRVLARETKFVQRKGKLKPEDFLVLCSLLEDSVSDDSLQELCGTLSHQSNTSLSKQALDNRFNEKAIAFLKEIFFQLLAKQDWFVAPIDVNRMFSRIRITDSTSFQLPNQYPDYPGTQDSGVKVQLEYEWYQGRFLHTSVHHGKASDRKAALDVEVSLQPGDLCLRDLGYYSAKNLKKIHKQGASYISRIPTNIKLWLWDAHKGWLQVDPIQDGENLSPGETIDYGFIRVGTDP</sequence>
<evidence type="ECO:0000259" key="5">
    <source>
        <dbReference type="Pfam" id="PF01609"/>
    </source>
</evidence>
<evidence type="ECO:0000313" key="7">
    <source>
        <dbReference type="Proteomes" id="UP001145069"/>
    </source>
</evidence>